<sequence length="281" mass="29158">MKCPPFDYHRATSVADAVDALQAAGDEGKILAGGQSLVPVLALRLARPAVLVDVNRIPGLAGLERRDGVLHAGALVRHLALADQRQHPLAAEAARWIGHTAIRSRGTLAGSLAHADPAAELPAVLRACDGAVQVAGPSGTRRLRADELFVGALQSALADTEMITGVELPVPDAWGFAEFARRHGDFAVVSVAAARFGERVRIVVGGVAGVPHLVDAGDLATVDGDVSDDRVTLLAAAAADDVDPASDLHGSAGYRRALTEQMTLRALADLAGHLRPVREPA</sequence>
<dbReference type="RefSeq" id="WP_274230423.1">
    <property type="nucleotide sequence ID" value="NZ_BAABHQ010000017.1"/>
</dbReference>
<dbReference type="InterPro" id="IPR051312">
    <property type="entry name" value="Diverse_Substr_Oxidored"/>
</dbReference>
<evidence type="ECO:0000256" key="2">
    <source>
        <dbReference type="ARBA" id="ARBA00022827"/>
    </source>
</evidence>
<dbReference type="InterPro" id="IPR036318">
    <property type="entry name" value="FAD-bd_PCMH-like_sf"/>
</dbReference>
<dbReference type="InterPro" id="IPR016167">
    <property type="entry name" value="FAD-bd_PCMH_sub1"/>
</dbReference>
<dbReference type="Gene3D" id="3.30.43.10">
    <property type="entry name" value="Uridine Diphospho-n-acetylenolpyruvylglucosamine Reductase, domain 2"/>
    <property type="match status" value="1"/>
</dbReference>
<dbReference type="Proteomes" id="UP001500457">
    <property type="component" value="Unassembled WGS sequence"/>
</dbReference>
<dbReference type="PANTHER" id="PTHR42659">
    <property type="entry name" value="XANTHINE DEHYDROGENASE SUBUNIT C-RELATED"/>
    <property type="match status" value="1"/>
</dbReference>
<reference evidence="6" key="1">
    <citation type="journal article" date="2019" name="Int. J. Syst. Evol. Microbiol.">
        <title>The Global Catalogue of Microorganisms (GCM) 10K type strain sequencing project: providing services to taxonomists for standard genome sequencing and annotation.</title>
        <authorList>
            <consortium name="The Broad Institute Genomics Platform"/>
            <consortium name="The Broad Institute Genome Sequencing Center for Infectious Disease"/>
            <person name="Wu L."/>
            <person name="Ma J."/>
        </authorList>
    </citation>
    <scope>NUCLEOTIDE SEQUENCE [LARGE SCALE GENOMIC DNA]</scope>
    <source>
        <strain evidence="6">JCM 17983</strain>
    </source>
</reference>
<evidence type="ECO:0000313" key="6">
    <source>
        <dbReference type="Proteomes" id="UP001500457"/>
    </source>
</evidence>
<dbReference type="Pfam" id="PF00941">
    <property type="entry name" value="FAD_binding_5"/>
    <property type="match status" value="1"/>
</dbReference>
<gene>
    <name evidence="5" type="ORF">GCM10023203_48360</name>
</gene>
<dbReference type="EMBL" id="BAABHQ010000017">
    <property type="protein sequence ID" value="GAA4889481.1"/>
    <property type="molecule type" value="Genomic_DNA"/>
</dbReference>
<dbReference type="SUPFAM" id="SSF55447">
    <property type="entry name" value="CO dehydrogenase flavoprotein C-terminal domain-like"/>
    <property type="match status" value="1"/>
</dbReference>
<keyword evidence="6" id="KW-1185">Reference proteome</keyword>
<dbReference type="PANTHER" id="PTHR42659:SF2">
    <property type="entry name" value="XANTHINE DEHYDROGENASE SUBUNIT C-RELATED"/>
    <property type="match status" value="1"/>
</dbReference>
<evidence type="ECO:0000256" key="1">
    <source>
        <dbReference type="ARBA" id="ARBA00022630"/>
    </source>
</evidence>
<dbReference type="Pfam" id="PF03450">
    <property type="entry name" value="CO_deh_flav_C"/>
    <property type="match status" value="1"/>
</dbReference>
<dbReference type="SUPFAM" id="SSF56176">
    <property type="entry name" value="FAD-binding/transporter-associated domain-like"/>
    <property type="match status" value="1"/>
</dbReference>
<dbReference type="InterPro" id="IPR002346">
    <property type="entry name" value="Mopterin_DH_FAD-bd"/>
</dbReference>
<keyword evidence="3" id="KW-0560">Oxidoreductase</keyword>
<feature type="domain" description="FAD-binding PCMH-type" evidence="4">
    <location>
        <begin position="1"/>
        <end position="173"/>
    </location>
</feature>
<dbReference type="InterPro" id="IPR016166">
    <property type="entry name" value="FAD-bd_PCMH"/>
</dbReference>
<dbReference type="Gene3D" id="3.30.465.10">
    <property type="match status" value="1"/>
</dbReference>
<proteinExistence type="predicted"/>
<accession>A0ABP9EZM7</accession>
<protein>
    <submittedName>
        <fullName evidence="5">Xanthine dehydrogenase family protein subunit M</fullName>
    </submittedName>
</protein>
<name>A0ABP9EZM7_9PSEU</name>
<dbReference type="InterPro" id="IPR016169">
    <property type="entry name" value="FAD-bd_PCMH_sub2"/>
</dbReference>
<dbReference type="SMART" id="SM01092">
    <property type="entry name" value="CO_deh_flav_C"/>
    <property type="match status" value="1"/>
</dbReference>
<evidence type="ECO:0000259" key="4">
    <source>
        <dbReference type="PROSITE" id="PS51387"/>
    </source>
</evidence>
<keyword evidence="2" id="KW-0274">FAD</keyword>
<dbReference type="InterPro" id="IPR036683">
    <property type="entry name" value="CO_DH_flav_C_dom_sf"/>
</dbReference>
<evidence type="ECO:0000313" key="5">
    <source>
        <dbReference type="EMBL" id="GAA4889481.1"/>
    </source>
</evidence>
<evidence type="ECO:0000256" key="3">
    <source>
        <dbReference type="ARBA" id="ARBA00023002"/>
    </source>
</evidence>
<dbReference type="InterPro" id="IPR005107">
    <property type="entry name" value="CO_DH_flav_C"/>
</dbReference>
<organism evidence="5 6">
    <name type="scientific">Actinomycetospora straminea</name>
    <dbReference type="NCBI Taxonomy" id="663607"/>
    <lineage>
        <taxon>Bacteria</taxon>
        <taxon>Bacillati</taxon>
        <taxon>Actinomycetota</taxon>
        <taxon>Actinomycetes</taxon>
        <taxon>Pseudonocardiales</taxon>
        <taxon>Pseudonocardiaceae</taxon>
        <taxon>Actinomycetospora</taxon>
    </lineage>
</organism>
<dbReference type="PROSITE" id="PS51387">
    <property type="entry name" value="FAD_PCMH"/>
    <property type="match status" value="1"/>
</dbReference>
<comment type="caution">
    <text evidence="5">The sequence shown here is derived from an EMBL/GenBank/DDBJ whole genome shotgun (WGS) entry which is preliminary data.</text>
</comment>
<dbReference type="Gene3D" id="3.30.390.50">
    <property type="entry name" value="CO dehydrogenase flavoprotein, C-terminal domain"/>
    <property type="match status" value="1"/>
</dbReference>
<keyword evidence="1" id="KW-0285">Flavoprotein</keyword>